<protein>
    <submittedName>
        <fullName evidence="1">Uncharacterized protein</fullName>
    </submittedName>
</protein>
<name>A0A7J6PEZ9_PEROL</name>
<accession>A0A7J6PEZ9</accession>
<organism evidence="1 2">
    <name type="scientific">Perkinsus olseni</name>
    <name type="common">Perkinsus atlanticus</name>
    <dbReference type="NCBI Taxonomy" id="32597"/>
    <lineage>
        <taxon>Eukaryota</taxon>
        <taxon>Sar</taxon>
        <taxon>Alveolata</taxon>
        <taxon>Perkinsozoa</taxon>
        <taxon>Perkinsea</taxon>
        <taxon>Perkinsida</taxon>
        <taxon>Perkinsidae</taxon>
        <taxon>Perkinsus</taxon>
    </lineage>
</organism>
<dbReference type="EMBL" id="JABANP010000037">
    <property type="protein sequence ID" value="KAF4694040.1"/>
    <property type="molecule type" value="Genomic_DNA"/>
</dbReference>
<comment type="caution">
    <text evidence="1">The sequence shown here is derived from an EMBL/GenBank/DDBJ whole genome shotgun (WGS) entry which is preliminary data.</text>
</comment>
<proteinExistence type="predicted"/>
<feature type="non-terminal residue" evidence="1">
    <location>
        <position position="56"/>
    </location>
</feature>
<evidence type="ECO:0000313" key="2">
    <source>
        <dbReference type="Proteomes" id="UP000541610"/>
    </source>
</evidence>
<gene>
    <name evidence="1" type="ORF">FOZ60_009154</name>
</gene>
<evidence type="ECO:0000313" key="1">
    <source>
        <dbReference type="EMBL" id="KAF4694040.1"/>
    </source>
</evidence>
<dbReference type="AlphaFoldDB" id="A0A7J6PEZ9"/>
<sequence>SSVLVIVLVTLRMSWMRAEGCVLPLPMVLRLNTIIIMLCRYCTTLNCRGRGGVLRI</sequence>
<reference evidence="1 2" key="1">
    <citation type="submission" date="2020-04" db="EMBL/GenBank/DDBJ databases">
        <title>Perkinsus olseni comparative genomics.</title>
        <authorList>
            <person name="Bogema D.R."/>
        </authorList>
    </citation>
    <scope>NUCLEOTIDE SEQUENCE [LARGE SCALE GENOMIC DNA]</scope>
    <source>
        <strain evidence="1">00978-12</strain>
    </source>
</reference>
<feature type="non-terminal residue" evidence="1">
    <location>
        <position position="1"/>
    </location>
</feature>
<dbReference type="Proteomes" id="UP000541610">
    <property type="component" value="Unassembled WGS sequence"/>
</dbReference>